<dbReference type="InterPro" id="IPR043502">
    <property type="entry name" value="DNA/RNA_pol_sf"/>
</dbReference>
<protein>
    <submittedName>
        <fullName evidence="4">Uncharacterized protein K02A2.6-like</fullName>
    </submittedName>
</protein>
<gene>
    <name evidence="4" type="primary">LOC110763991</name>
</gene>
<dbReference type="Gene3D" id="3.30.70.270">
    <property type="match status" value="1"/>
</dbReference>
<dbReference type="GO" id="GO:0015074">
    <property type="term" value="P:DNA integration"/>
    <property type="evidence" value="ECO:0007669"/>
    <property type="project" value="InterPro"/>
</dbReference>
<name>A0A6P5T5X9_PRUAV</name>
<evidence type="ECO:0000259" key="1">
    <source>
        <dbReference type="PROSITE" id="PS50878"/>
    </source>
</evidence>
<dbReference type="Pfam" id="PF00665">
    <property type="entry name" value="rve"/>
    <property type="match status" value="1"/>
</dbReference>
<organism evidence="3 4">
    <name type="scientific">Prunus avium</name>
    <name type="common">Cherry</name>
    <name type="synonym">Cerasus avium</name>
    <dbReference type="NCBI Taxonomy" id="42229"/>
    <lineage>
        <taxon>Eukaryota</taxon>
        <taxon>Viridiplantae</taxon>
        <taxon>Streptophyta</taxon>
        <taxon>Embryophyta</taxon>
        <taxon>Tracheophyta</taxon>
        <taxon>Spermatophyta</taxon>
        <taxon>Magnoliopsida</taxon>
        <taxon>eudicotyledons</taxon>
        <taxon>Gunneridae</taxon>
        <taxon>Pentapetalae</taxon>
        <taxon>rosids</taxon>
        <taxon>fabids</taxon>
        <taxon>Rosales</taxon>
        <taxon>Rosaceae</taxon>
        <taxon>Amygdaloideae</taxon>
        <taxon>Amygdaleae</taxon>
        <taxon>Prunus</taxon>
    </lineage>
</organism>
<dbReference type="GO" id="GO:0003676">
    <property type="term" value="F:nucleic acid binding"/>
    <property type="evidence" value="ECO:0007669"/>
    <property type="project" value="InterPro"/>
</dbReference>
<dbReference type="CDD" id="cd01647">
    <property type="entry name" value="RT_LTR"/>
    <property type="match status" value="1"/>
</dbReference>
<evidence type="ECO:0000313" key="3">
    <source>
        <dbReference type="Proteomes" id="UP000515124"/>
    </source>
</evidence>
<evidence type="ECO:0000259" key="2">
    <source>
        <dbReference type="PROSITE" id="PS50994"/>
    </source>
</evidence>
<dbReference type="Pfam" id="PF00078">
    <property type="entry name" value="RVT_1"/>
    <property type="match status" value="1"/>
</dbReference>
<dbReference type="Gene3D" id="1.10.340.70">
    <property type="match status" value="1"/>
</dbReference>
<evidence type="ECO:0000313" key="4">
    <source>
        <dbReference type="RefSeq" id="XP_021822576.1"/>
    </source>
</evidence>
<dbReference type="PROSITE" id="PS50994">
    <property type="entry name" value="INTEGRASE"/>
    <property type="match status" value="1"/>
</dbReference>
<proteinExistence type="predicted"/>
<dbReference type="Proteomes" id="UP000515124">
    <property type="component" value="Unplaced"/>
</dbReference>
<feature type="domain" description="Reverse transcriptase" evidence="1">
    <location>
        <begin position="1"/>
        <end position="117"/>
    </location>
</feature>
<dbReference type="GeneID" id="110763991"/>
<dbReference type="PROSITE" id="PS50878">
    <property type="entry name" value="RT_POL"/>
    <property type="match status" value="1"/>
</dbReference>
<dbReference type="RefSeq" id="XP_021822576.1">
    <property type="nucleotide sequence ID" value="XM_021966884.1"/>
</dbReference>
<dbReference type="InterPro" id="IPR043128">
    <property type="entry name" value="Rev_trsase/Diguanyl_cyclase"/>
</dbReference>
<dbReference type="PANTHER" id="PTHR37984:SF5">
    <property type="entry name" value="PROTEIN NYNRIN-LIKE"/>
    <property type="match status" value="1"/>
</dbReference>
<keyword evidence="3" id="KW-1185">Reference proteome</keyword>
<dbReference type="Gene3D" id="3.30.420.10">
    <property type="entry name" value="Ribonuclease H-like superfamily/Ribonuclease H"/>
    <property type="match status" value="1"/>
</dbReference>
<dbReference type="InterPro" id="IPR001584">
    <property type="entry name" value="Integrase_cat-core"/>
</dbReference>
<dbReference type="PANTHER" id="PTHR37984">
    <property type="entry name" value="PROTEIN CBG26694"/>
    <property type="match status" value="1"/>
</dbReference>
<dbReference type="KEGG" id="pavi:110763991"/>
<dbReference type="InterPro" id="IPR012337">
    <property type="entry name" value="RNaseH-like_sf"/>
</dbReference>
<dbReference type="InterPro" id="IPR036397">
    <property type="entry name" value="RNaseH_sf"/>
</dbReference>
<reference evidence="4" key="1">
    <citation type="submission" date="2025-08" db="UniProtKB">
        <authorList>
            <consortium name="RefSeq"/>
        </authorList>
    </citation>
    <scope>IDENTIFICATION</scope>
</reference>
<sequence length="606" mass="69087">MDGHAGYNQIFIAEEDVHKTAFRCPGAIITYEWVVMPFGLNHAGATYQRAMNLIFHDLIGRTVEVYIDDVVVKSPSRADHVGHLRQAFDRMRAYGLKMNPTKCAFGVTAGNFLGFLVHQRGIEVDKNKAKAIMAAPPPRTKKELQSFLGKAEYEALIIGLEILKEMKATRVLVYGSVLFDLSKRAVSKGIGRLIAPVSQRQRHQGYHDRISRGDLRRSQSGVKMRWLVRRHGYYWRTILKDCIEYVKGCIKCQIYGPIQRVLAEALHPVTKPWPFRGWAVDIISKIYSAASNQHAWILVATDYFTKWVEAESYRSISSAQVVKFFEKHIVHRFGIPETITADNGPVFPSAETREYTEKMGIKLVHSTPYYPKSNGQAEVSNKVIKGILEKMIEEKPRAWHDLLPEALWAYRVSKRSATGTSPYALTYGHDAIVPMELKVRSLRVNEQPGEERNDYAQAMAQESEDLEQSRLDAYNLMQAQKQIAARACNRKVKQKTFAKGDLVWRAVLPIGTKDPRFGKFSPNWEGPFIIERILGRGAFQLRDRDGEWHNLPINGQYLKKYNPSLWETAENGLCGFANGEWHNLPINGQYLKKYTPSLWEMAENGL</sequence>
<accession>A0A6P5T5X9</accession>
<dbReference type="AlphaFoldDB" id="A0A6P5T5X9"/>
<feature type="domain" description="Integrase catalytic" evidence="2">
    <location>
        <begin position="270"/>
        <end position="430"/>
    </location>
</feature>
<dbReference type="Gene3D" id="3.10.10.10">
    <property type="entry name" value="HIV Type 1 Reverse Transcriptase, subunit A, domain 1"/>
    <property type="match status" value="1"/>
</dbReference>
<dbReference type="InterPro" id="IPR050951">
    <property type="entry name" value="Retrovirus_Pol_polyprotein"/>
</dbReference>
<dbReference type="InterPro" id="IPR000477">
    <property type="entry name" value="RT_dom"/>
</dbReference>
<dbReference type="SUPFAM" id="SSF53098">
    <property type="entry name" value="Ribonuclease H-like"/>
    <property type="match status" value="1"/>
</dbReference>
<dbReference type="SUPFAM" id="SSF56672">
    <property type="entry name" value="DNA/RNA polymerases"/>
    <property type="match status" value="1"/>
</dbReference>